<accession>A0A0D6JX72</accession>
<dbReference type="InterPro" id="IPR052018">
    <property type="entry name" value="PHP_domain"/>
</dbReference>
<dbReference type="Pfam" id="PF13263">
    <property type="entry name" value="PHP_C"/>
    <property type="match status" value="1"/>
</dbReference>
<evidence type="ECO:0000259" key="1">
    <source>
        <dbReference type="SMART" id="SM00481"/>
    </source>
</evidence>
<dbReference type="PANTHER" id="PTHR42924:SF3">
    <property type="entry name" value="POLYMERASE_HISTIDINOL PHOSPHATASE N-TERMINAL DOMAIN-CONTAINING PROTEIN"/>
    <property type="match status" value="1"/>
</dbReference>
<dbReference type="GO" id="GO:0035312">
    <property type="term" value="F:5'-3' DNA exonuclease activity"/>
    <property type="evidence" value="ECO:0007669"/>
    <property type="project" value="TreeGrafter"/>
</dbReference>
<dbReference type="Proteomes" id="UP000198902">
    <property type="component" value="Unassembled WGS sequence"/>
</dbReference>
<reference evidence="3" key="1">
    <citation type="submission" date="2015-03" db="EMBL/GenBank/DDBJ databases">
        <authorList>
            <person name="Urmite Genomes"/>
        </authorList>
    </citation>
    <scope>NUCLEOTIDE SEQUENCE [LARGE SCALE GENOMIC DNA]</scope>
    <source>
        <strain evidence="3">Arc-Hr</strain>
    </source>
</reference>
<dbReference type="RefSeq" id="WP_089781881.1">
    <property type="nucleotide sequence ID" value="NZ_CABLRR010000008.1"/>
</dbReference>
<sequence length="289" mass="31243">MSALTVRIDPHVHSEGSYDAHDPVELILEQAAEIGLDAVVVTDHDVIDESVRAAQLAPMYGLVGIPGVEVSTADGHLLALGVEELPPRRRPLDETARWVRERGGVAIVPHPFQRSRHGIGRRRLGRYHDAAGGDAFDAIETYNSWLFTGYKNRRARRFAANRQYPGVAGSDAHRVGYVGRAYTEIDIPDVSRASLTADDILDAIRSGSTEVQGRRTPIPTSTKHYAGAAGRKSAYYAKRGALGSALLAKKGAFKSGYYAKLGALKSGSLAKTGVAQAARMLYRLSPLSR</sequence>
<dbReference type="InterPro" id="IPR004013">
    <property type="entry name" value="PHP_dom"/>
</dbReference>
<feature type="domain" description="Polymerase/histidinol phosphatase N-terminal" evidence="1">
    <location>
        <begin position="8"/>
        <end position="74"/>
    </location>
</feature>
<evidence type="ECO:0000313" key="3">
    <source>
        <dbReference type="Proteomes" id="UP000198902"/>
    </source>
</evidence>
<dbReference type="GO" id="GO:0004534">
    <property type="term" value="F:5'-3' RNA exonuclease activity"/>
    <property type="evidence" value="ECO:0007669"/>
    <property type="project" value="TreeGrafter"/>
</dbReference>
<keyword evidence="3" id="KW-1185">Reference proteome</keyword>
<dbReference type="Gene3D" id="3.20.20.140">
    <property type="entry name" value="Metal-dependent hydrolases"/>
    <property type="match status" value="1"/>
</dbReference>
<dbReference type="NCBIfam" id="NF038032">
    <property type="entry name" value="CehA_McbA_metalo"/>
    <property type="match status" value="1"/>
</dbReference>
<organism evidence="2 3">
    <name type="scientific">Haloferax massiliensis</name>
    <dbReference type="NCBI Taxonomy" id="1476858"/>
    <lineage>
        <taxon>Archaea</taxon>
        <taxon>Methanobacteriati</taxon>
        <taxon>Methanobacteriota</taxon>
        <taxon>Stenosarchaea group</taxon>
        <taxon>Halobacteria</taxon>
        <taxon>Halobacteriales</taxon>
        <taxon>Haloferacaceae</taxon>
        <taxon>Haloferax</taxon>
    </lineage>
</organism>
<proteinExistence type="predicted"/>
<dbReference type="CDD" id="cd07432">
    <property type="entry name" value="PHP_HisPPase"/>
    <property type="match status" value="1"/>
</dbReference>
<dbReference type="InterPro" id="IPR003141">
    <property type="entry name" value="Pol/His_phosphatase_N"/>
</dbReference>
<dbReference type="PANTHER" id="PTHR42924">
    <property type="entry name" value="EXONUCLEASE"/>
    <property type="match status" value="1"/>
</dbReference>
<dbReference type="InterPro" id="IPR016195">
    <property type="entry name" value="Pol/histidinol_Pase-like"/>
</dbReference>
<dbReference type="OrthoDB" id="50465at2157"/>
<protein>
    <submittedName>
        <fullName evidence="2">PHP domain protein</fullName>
    </submittedName>
</protein>
<name>A0A0D6JX72_9EURY</name>
<evidence type="ECO:0000313" key="2">
    <source>
        <dbReference type="EMBL" id="CQR54158.1"/>
    </source>
</evidence>
<dbReference type="SMART" id="SM00481">
    <property type="entry name" value="POLIIIAc"/>
    <property type="match status" value="1"/>
</dbReference>
<dbReference type="AlphaFoldDB" id="A0A0D6JX72"/>
<dbReference type="SUPFAM" id="SSF89550">
    <property type="entry name" value="PHP domain-like"/>
    <property type="match status" value="1"/>
</dbReference>
<dbReference type="Pfam" id="PF02811">
    <property type="entry name" value="PHP"/>
    <property type="match status" value="1"/>
</dbReference>
<gene>
    <name evidence="2" type="ORF">BN996_03968</name>
</gene>
<dbReference type="EMBL" id="CSTE01000008">
    <property type="protein sequence ID" value="CQR54158.1"/>
    <property type="molecule type" value="Genomic_DNA"/>
</dbReference>